<protein>
    <submittedName>
        <fullName evidence="2">Uncharacterized protein</fullName>
    </submittedName>
</protein>
<proteinExistence type="predicted"/>
<accession>A0A0C2MF48</accession>
<feature type="region of interest" description="Disordered" evidence="1">
    <location>
        <begin position="65"/>
        <end position="85"/>
    </location>
</feature>
<dbReference type="EMBL" id="JWZT01004824">
    <property type="protein sequence ID" value="KII62999.1"/>
    <property type="molecule type" value="Genomic_DNA"/>
</dbReference>
<dbReference type="AlphaFoldDB" id="A0A0C2MF48"/>
<feature type="region of interest" description="Disordered" evidence="1">
    <location>
        <begin position="106"/>
        <end position="186"/>
    </location>
</feature>
<dbReference type="Proteomes" id="UP000031668">
    <property type="component" value="Unassembled WGS sequence"/>
</dbReference>
<feature type="region of interest" description="Disordered" evidence="1">
    <location>
        <begin position="1"/>
        <end position="35"/>
    </location>
</feature>
<name>A0A0C2MF48_THEKT</name>
<organism evidence="2 3">
    <name type="scientific">Thelohanellus kitauei</name>
    <name type="common">Myxosporean</name>
    <dbReference type="NCBI Taxonomy" id="669202"/>
    <lineage>
        <taxon>Eukaryota</taxon>
        <taxon>Metazoa</taxon>
        <taxon>Cnidaria</taxon>
        <taxon>Myxozoa</taxon>
        <taxon>Myxosporea</taxon>
        <taxon>Bivalvulida</taxon>
        <taxon>Platysporina</taxon>
        <taxon>Myxobolidae</taxon>
        <taxon>Thelohanellus</taxon>
    </lineage>
</organism>
<sequence>MSTEATGADESSSSSTEERPLVEARCSPRYPASGHSNGSILSRLTLLYLGRYPCLVQDPTSLTAPSPAIGAGQPGPGNHRSRRKLAKKMYCCSSHAVLRRYRPKIQRNDLHRPPQLAKENKWPNNRQTISNGSILSRLKTPRSRVNKKPADMSLPWQPRPGCGRATGGKRDEAGPPSKLQAHQKPGPGLCSVWICAKFVASGAESAELSGAKGSTCSSVLKSQS</sequence>
<keyword evidence="3" id="KW-1185">Reference proteome</keyword>
<evidence type="ECO:0000313" key="2">
    <source>
        <dbReference type="EMBL" id="KII62999.1"/>
    </source>
</evidence>
<comment type="caution">
    <text evidence="2">The sequence shown here is derived from an EMBL/GenBank/DDBJ whole genome shotgun (WGS) entry which is preliminary data.</text>
</comment>
<gene>
    <name evidence="2" type="ORF">RF11_06045</name>
</gene>
<evidence type="ECO:0000256" key="1">
    <source>
        <dbReference type="SAM" id="MobiDB-lite"/>
    </source>
</evidence>
<reference evidence="2 3" key="1">
    <citation type="journal article" date="2014" name="Genome Biol. Evol.">
        <title>The genome of the myxosporean Thelohanellus kitauei shows adaptations to nutrient acquisition within its fish host.</title>
        <authorList>
            <person name="Yang Y."/>
            <person name="Xiong J."/>
            <person name="Zhou Z."/>
            <person name="Huo F."/>
            <person name="Miao W."/>
            <person name="Ran C."/>
            <person name="Liu Y."/>
            <person name="Zhang J."/>
            <person name="Feng J."/>
            <person name="Wang M."/>
            <person name="Wang M."/>
            <person name="Wang L."/>
            <person name="Yao B."/>
        </authorList>
    </citation>
    <scope>NUCLEOTIDE SEQUENCE [LARGE SCALE GENOMIC DNA]</scope>
    <source>
        <strain evidence="2">Wuqing</strain>
    </source>
</reference>
<feature type="compositionally biased region" description="Polar residues" evidence="1">
    <location>
        <begin position="122"/>
        <end position="134"/>
    </location>
</feature>
<evidence type="ECO:0000313" key="3">
    <source>
        <dbReference type="Proteomes" id="UP000031668"/>
    </source>
</evidence>
<feature type="compositionally biased region" description="Polar residues" evidence="1">
    <location>
        <begin position="1"/>
        <end position="15"/>
    </location>
</feature>